<feature type="non-terminal residue" evidence="1">
    <location>
        <position position="1"/>
    </location>
</feature>
<organism evidence="1">
    <name type="scientific">marine sediment metagenome</name>
    <dbReference type="NCBI Taxonomy" id="412755"/>
    <lineage>
        <taxon>unclassified sequences</taxon>
        <taxon>metagenomes</taxon>
        <taxon>ecological metagenomes</taxon>
    </lineage>
</organism>
<protein>
    <submittedName>
        <fullName evidence="1">Uncharacterized protein</fullName>
    </submittedName>
</protein>
<evidence type="ECO:0000313" key="1">
    <source>
        <dbReference type="EMBL" id="GAH16989.1"/>
    </source>
</evidence>
<dbReference type="EMBL" id="BART01030410">
    <property type="protein sequence ID" value="GAH16989.1"/>
    <property type="molecule type" value="Genomic_DNA"/>
</dbReference>
<dbReference type="AlphaFoldDB" id="X1EIQ1"/>
<accession>X1EIQ1</accession>
<name>X1EIQ1_9ZZZZ</name>
<comment type="caution">
    <text evidence="1">The sequence shown here is derived from an EMBL/GenBank/DDBJ whole genome shotgun (WGS) entry which is preliminary data.</text>
</comment>
<sequence>EGEDIKFYITICGSNDNAGTIRFYLDWSYSNLPAGALSLPVTAQLDLAANPGLDPTDGTPIYTDVGCTLDGSNFVIGTTLDLAVRRVPGDDSYGSDVLLQSTSMHTPKNGLGSRQEIIR</sequence>
<reference evidence="1" key="1">
    <citation type="journal article" date="2014" name="Front. Microbiol.">
        <title>High frequency of phylogenetically diverse reductive dehalogenase-homologous genes in deep subseafloor sedimentary metagenomes.</title>
        <authorList>
            <person name="Kawai M."/>
            <person name="Futagami T."/>
            <person name="Toyoda A."/>
            <person name="Takaki Y."/>
            <person name="Nishi S."/>
            <person name="Hori S."/>
            <person name="Arai W."/>
            <person name="Tsubouchi T."/>
            <person name="Morono Y."/>
            <person name="Uchiyama I."/>
            <person name="Ito T."/>
            <person name="Fujiyama A."/>
            <person name="Inagaki F."/>
            <person name="Takami H."/>
        </authorList>
    </citation>
    <scope>NUCLEOTIDE SEQUENCE</scope>
    <source>
        <strain evidence="1">Expedition CK06-06</strain>
    </source>
</reference>
<gene>
    <name evidence="1" type="ORF">S01H4_53111</name>
</gene>
<proteinExistence type="predicted"/>